<dbReference type="eggNOG" id="ENOG5033GHS">
    <property type="taxonomic scope" value="Bacteria"/>
</dbReference>
<dbReference type="EMBL" id="CP002287">
    <property type="protein sequence ID" value="ADP15360.1"/>
    <property type="molecule type" value="Genomic_DNA"/>
</dbReference>
<dbReference type="RefSeq" id="WP_013392691.1">
    <property type="nucleotide sequence ID" value="NC_014640.1"/>
</dbReference>
<accession>E3HGM4</accession>
<proteinExistence type="predicted"/>
<dbReference type="STRING" id="762376.AXYL_02031"/>
<gene>
    <name evidence="1" type="ordered locus">AXYL_02031</name>
</gene>
<evidence type="ECO:0000313" key="1">
    <source>
        <dbReference type="EMBL" id="ADP15360.1"/>
    </source>
</evidence>
<dbReference type="KEGG" id="axy:AXYL_02031"/>
<organism evidence="1 2">
    <name type="scientific">Achromobacter xylosoxidans (strain A8)</name>
    <dbReference type="NCBI Taxonomy" id="762376"/>
    <lineage>
        <taxon>Bacteria</taxon>
        <taxon>Pseudomonadati</taxon>
        <taxon>Pseudomonadota</taxon>
        <taxon>Betaproteobacteria</taxon>
        <taxon>Burkholderiales</taxon>
        <taxon>Alcaligenaceae</taxon>
        <taxon>Achromobacter</taxon>
    </lineage>
</organism>
<name>E3HGM4_ACHXA</name>
<sequence>MSFHTTIARLREASYAAPAAGEDPNTCRVGRQDLRTTLHLMDRLDADVRCSSMLVQGMLAAAPTPPSSAQDVITVSLDPDPRGVSVGVWQGSHCIYTGAHAVPVAPGEAQEDLAPPKCPITGRPFFMALEHPELGMVPTYGGPYDSYTIPHLGGKPDQPWHERELLVYRYDHDLGGWITDEAEVIPLRIVHEDVLHGLEDAAPQASEAVRDAGIAASEDVDEKMREVLQWIVDDAASGGVAKLRPPQEKRARAALSAQPGAQKEPSPEWMTCDKRGWMVRESLARNGKQMRADEKRCRNAYTEEYMGAPTRYLADVFADAAVVFEKRLKELPPQKKGDK</sequence>
<dbReference type="Proteomes" id="UP000006876">
    <property type="component" value="Chromosome"/>
</dbReference>
<dbReference type="HOGENOM" id="CLU_817906_0_0_4"/>
<dbReference type="OrthoDB" id="8690410at2"/>
<dbReference type="AlphaFoldDB" id="E3HGM4"/>
<evidence type="ECO:0000313" key="2">
    <source>
        <dbReference type="Proteomes" id="UP000006876"/>
    </source>
</evidence>
<reference evidence="1 2" key="1">
    <citation type="journal article" date="2011" name="J. Bacteriol.">
        <title>Complete genome sequence of the haloaromatic acid-degrading bacterium Achromobacter xylosoxidans A8.</title>
        <authorList>
            <person name="Strnad H."/>
            <person name="Ridl J."/>
            <person name="Paces J."/>
            <person name="Kolar M."/>
            <person name="Vlcek C."/>
            <person name="Paces V."/>
        </authorList>
    </citation>
    <scope>NUCLEOTIDE SEQUENCE [LARGE SCALE GENOMIC DNA]</scope>
    <source>
        <strain evidence="1 2">A8</strain>
    </source>
</reference>
<protein>
    <submittedName>
        <fullName evidence="1">Uncharacterized protein</fullName>
    </submittedName>
</protein>